<dbReference type="InterPro" id="IPR011333">
    <property type="entry name" value="SKP1/BTB/POZ_sf"/>
</dbReference>
<dbReference type="SMART" id="SM00225">
    <property type="entry name" value="BTB"/>
    <property type="match status" value="1"/>
</dbReference>
<dbReference type="AlphaFoldDB" id="A0ABD2LH15"/>
<dbReference type="Proteomes" id="UP001620626">
    <property type="component" value="Unassembled WGS sequence"/>
</dbReference>
<proteinExistence type="predicted"/>
<evidence type="ECO:0000313" key="3">
    <source>
        <dbReference type="Proteomes" id="UP001620626"/>
    </source>
</evidence>
<reference evidence="2 3" key="1">
    <citation type="submission" date="2024-10" db="EMBL/GenBank/DDBJ databases">
        <authorList>
            <person name="Kim D."/>
        </authorList>
    </citation>
    <scope>NUCLEOTIDE SEQUENCE [LARGE SCALE GENOMIC DNA]</scope>
    <source>
        <strain evidence="2">BH-2024</strain>
    </source>
</reference>
<gene>
    <name evidence="2" type="ORF">niasHT_011630</name>
</gene>
<organism evidence="2 3">
    <name type="scientific">Heterodera trifolii</name>
    <dbReference type="NCBI Taxonomy" id="157864"/>
    <lineage>
        <taxon>Eukaryota</taxon>
        <taxon>Metazoa</taxon>
        <taxon>Ecdysozoa</taxon>
        <taxon>Nematoda</taxon>
        <taxon>Chromadorea</taxon>
        <taxon>Rhabditida</taxon>
        <taxon>Tylenchina</taxon>
        <taxon>Tylenchomorpha</taxon>
        <taxon>Tylenchoidea</taxon>
        <taxon>Heteroderidae</taxon>
        <taxon>Heteroderinae</taxon>
        <taxon>Heterodera</taxon>
    </lineage>
</organism>
<dbReference type="PROSITE" id="PS50097">
    <property type="entry name" value="BTB"/>
    <property type="match status" value="1"/>
</dbReference>
<dbReference type="PANTHER" id="PTHR45774:SF3">
    <property type="entry name" value="BTB (POZ) DOMAIN-CONTAINING 2B-RELATED"/>
    <property type="match status" value="1"/>
</dbReference>
<name>A0ABD2LH15_9BILA</name>
<evidence type="ECO:0000259" key="1">
    <source>
        <dbReference type="PROSITE" id="PS50097"/>
    </source>
</evidence>
<dbReference type="Pfam" id="PF22486">
    <property type="entry name" value="MATH_2"/>
    <property type="match status" value="1"/>
</dbReference>
<sequence>MPKAGIAWLKLILSTGEYADVHFLVGDGDAKEVVPAQKTILKFASDVFEAMFRFDAKKEHGENVTANCSVVEIPDVEAEEFKVMLSFIYTDDLSELNGANAMAVLYAAKKYNIPVLADASLQIPFSKLRNVFFAYAQARLFDLEDYCNDCLFYIDGNADALLKSESFLEIDQKLLCEILGRQLQIPENRRQMLGLSLFKIRFPLFSKEDFLEKIVPSNVLSKVEVLAVNQFKSLPNCHGISDGLYQIQFPTNERFMNKGTLLLDLEKVSEFGREPDDSSRCSKKMYINGLSWKIRAEIRTNAGSYINIVLLCGAPKEENWSCKCSATIRIVSQKNGVTDLRREFDVHFNTKYTNLKFLTFIEFAELMDPEKGFYDKCEDKVTLAIDVTVKEAQTGKEC</sequence>
<dbReference type="SMART" id="SM00061">
    <property type="entry name" value="MATH"/>
    <property type="match status" value="1"/>
</dbReference>
<dbReference type="InterPro" id="IPR002083">
    <property type="entry name" value="MATH/TRAF_dom"/>
</dbReference>
<evidence type="ECO:0000313" key="2">
    <source>
        <dbReference type="EMBL" id="KAL3114501.1"/>
    </source>
</evidence>
<dbReference type="Gene3D" id="3.30.710.10">
    <property type="entry name" value="Potassium Channel Kv1.1, Chain A"/>
    <property type="match status" value="1"/>
</dbReference>
<keyword evidence="3" id="KW-1185">Reference proteome</keyword>
<dbReference type="SUPFAM" id="SSF54695">
    <property type="entry name" value="POZ domain"/>
    <property type="match status" value="1"/>
</dbReference>
<accession>A0ABD2LH15</accession>
<dbReference type="SUPFAM" id="SSF49599">
    <property type="entry name" value="TRAF domain-like"/>
    <property type="match status" value="1"/>
</dbReference>
<dbReference type="PANTHER" id="PTHR45774">
    <property type="entry name" value="BTB/POZ DOMAIN-CONTAINING"/>
    <property type="match status" value="1"/>
</dbReference>
<dbReference type="InterPro" id="IPR008974">
    <property type="entry name" value="TRAF-like"/>
</dbReference>
<comment type="caution">
    <text evidence="2">The sequence shown here is derived from an EMBL/GenBank/DDBJ whole genome shotgun (WGS) entry which is preliminary data.</text>
</comment>
<protein>
    <recommendedName>
        <fullName evidence="1">BTB domain-containing protein</fullName>
    </recommendedName>
</protein>
<dbReference type="EMBL" id="JBICBT010000414">
    <property type="protein sequence ID" value="KAL3114501.1"/>
    <property type="molecule type" value="Genomic_DNA"/>
</dbReference>
<dbReference type="Gene3D" id="2.60.210.10">
    <property type="entry name" value="Apoptosis, Tumor Necrosis Factor Receptor Associated Protein 2, Chain A"/>
    <property type="match status" value="1"/>
</dbReference>
<dbReference type="Gene3D" id="1.25.40.420">
    <property type="match status" value="1"/>
</dbReference>
<dbReference type="InterPro" id="IPR000210">
    <property type="entry name" value="BTB/POZ_dom"/>
</dbReference>
<feature type="domain" description="BTB" evidence="1">
    <location>
        <begin position="19"/>
        <end position="97"/>
    </location>
</feature>
<dbReference type="Pfam" id="PF00651">
    <property type="entry name" value="BTB"/>
    <property type="match status" value="1"/>
</dbReference>